<dbReference type="FunFam" id="3.30.460.10:FF:000018">
    <property type="entry name" value="Mitochondrial assembly of ribosomal large subunit 1"/>
    <property type="match status" value="1"/>
</dbReference>
<evidence type="ECO:0000313" key="4">
    <source>
        <dbReference type="EMBL" id="KAJ4751862.1"/>
    </source>
</evidence>
<organism evidence="4 5">
    <name type="scientific">Rhynchospora pubera</name>
    <dbReference type="NCBI Taxonomy" id="906938"/>
    <lineage>
        <taxon>Eukaryota</taxon>
        <taxon>Viridiplantae</taxon>
        <taxon>Streptophyta</taxon>
        <taxon>Embryophyta</taxon>
        <taxon>Tracheophyta</taxon>
        <taxon>Spermatophyta</taxon>
        <taxon>Magnoliopsida</taxon>
        <taxon>Liliopsida</taxon>
        <taxon>Poales</taxon>
        <taxon>Cyperaceae</taxon>
        <taxon>Cyperoideae</taxon>
        <taxon>Rhynchosporeae</taxon>
        <taxon>Rhynchospora</taxon>
    </lineage>
</organism>
<dbReference type="InterPro" id="IPR043519">
    <property type="entry name" value="NT_sf"/>
</dbReference>
<gene>
    <name evidence="4" type="ORF">LUZ62_086267</name>
</gene>
<dbReference type="Pfam" id="PF02410">
    <property type="entry name" value="RsfS"/>
    <property type="match status" value="1"/>
</dbReference>
<comment type="subcellular location">
    <subcellularLocation>
        <location evidence="1">Mitochondrion</location>
    </subcellularLocation>
</comment>
<comment type="similarity">
    <text evidence="2">Belongs to the Iojap/RsfS family.</text>
</comment>
<name>A0AAV8CC03_9POAL</name>
<dbReference type="GO" id="GO:0090071">
    <property type="term" value="P:negative regulation of ribosome biogenesis"/>
    <property type="evidence" value="ECO:0007669"/>
    <property type="project" value="TreeGrafter"/>
</dbReference>
<dbReference type="GO" id="GO:0005739">
    <property type="term" value="C:mitochondrion"/>
    <property type="evidence" value="ECO:0007669"/>
    <property type="project" value="UniProtKB-SubCell"/>
</dbReference>
<dbReference type="GO" id="GO:0043023">
    <property type="term" value="F:ribosomal large subunit binding"/>
    <property type="evidence" value="ECO:0007669"/>
    <property type="project" value="TreeGrafter"/>
</dbReference>
<evidence type="ECO:0000256" key="3">
    <source>
        <dbReference type="ARBA" id="ARBA00023128"/>
    </source>
</evidence>
<dbReference type="NCBIfam" id="TIGR00090">
    <property type="entry name" value="rsfS_iojap_ybeB"/>
    <property type="match status" value="1"/>
</dbReference>
<dbReference type="PANTHER" id="PTHR21043">
    <property type="entry name" value="IOJAP SUPERFAMILY ORTHOLOG"/>
    <property type="match status" value="1"/>
</dbReference>
<dbReference type="AlphaFoldDB" id="A0AAV8CC03"/>
<keyword evidence="3" id="KW-0496">Mitochondrion</keyword>
<dbReference type="GO" id="GO:0017148">
    <property type="term" value="P:negative regulation of translation"/>
    <property type="evidence" value="ECO:0007669"/>
    <property type="project" value="TreeGrafter"/>
</dbReference>
<evidence type="ECO:0000313" key="5">
    <source>
        <dbReference type="Proteomes" id="UP001140206"/>
    </source>
</evidence>
<keyword evidence="5" id="KW-1185">Reference proteome</keyword>
<evidence type="ECO:0000256" key="1">
    <source>
        <dbReference type="ARBA" id="ARBA00004173"/>
    </source>
</evidence>
<dbReference type="Gene3D" id="3.30.460.10">
    <property type="entry name" value="Beta Polymerase, domain 2"/>
    <property type="match status" value="1"/>
</dbReference>
<comment type="caution">
    <text evidence="4">The sequence shown here is derived from an EMBL/GenBank/DDBJ whole genome shotgun (WGS) entry which is preliminary data.</text>
</comment>
<dbReference type="InterPro" id="IPR004394">
    <property type="entry name" value="Iojap/RsfS/C7orf30"/>
</dbReference>
<dbReference type="Proteomes" id="UP001140206">
    <property type="component" value="Chromosome 5"/>
</dbReference>
<sequence length="186" mass="20519">MISVVRSRFVTAALASSSPWKHLAGFLPNFSTSAEAAEAPSKKALLDLSEVEKILSDVKAGDVRVIPVRDQCDYTDYMVVASGRSSWHVRNIADALIHKVKQKQRGSDRLILPSVEGSEAGKWIVVDSGTIIVHALDEKARAYYNLESLWTKEASEKVPCPDLENALVKSRRRNNSKKPMKSVLTA</sequence>
<accession>A0AAV8CC03</accession>
<reference evidence="4" key="1">
    <citation type="submission" date="2022-08" db="EMBL/GenBank/DDBJ databases">
        <authorList>
            <person name="Marques A."/>
        </authorList>
    </citation>
    <scope>NUCLEOTIDE SEQUENCE</scope>
    <source>
        <strain evidence="4">RhyPub2mFocal</strain>
        <tissue evidence="4">Leaves</tissue>
    </source>
</reference>
<dbReference type="SUPFAM" id="SSF81301">
    <property type="entry name" value="Nucleotidyltransferase"/>
    <property type="match status" value="1"/>
</dbReference>
<dbReference type="PANTHER" id="PTHR21043:SF0">
    <property type="entry name" value="MITOCHONDRIAL ASSEMBLY OF RIBOSOMAL LARGE SUBUNIT PROTEIN 1"/>
    <property type="match status" value="1"/>
</dbReference>
<evidence type="ECO:0000256" key="2">
    <source>
        <dbReference type="ARBA" id="ARBA00010574"/>
    </source>
</evidence>
<dbReference type="HAMAP" id="MF_01477">
    <property type="entry name" value="Iojap_RsfS"/>
    <property type="match status" value="1"/>
</dbReference>
<dbReference type="EMBL" id="JAMFTS010000005">
    <property type="protein sequence ID" value="KAJ4751862.1"/>
    <property type="molecule type" value="Genomic_DNA"/>
</dbReference>
<protein>
    <submittedName>
        <fullName evidence="4">Ribosomal silencing factor RsfS</fullName>
    </submittedName>
</protein>
<proteinExistence type="inferred from homology"/>